<evidence type="ECO:0000313" key="4">
    <source>
        <dbReference type="Proteomes" id="UP001500503"/>
    </source>
</evidence>
<dbReference type="EMBL" id="BAABHF010000001">
    <property type="protein sequence ID" value="GAA4481305.1"/>
    <property type="molecule type" value="Genomic_DNA"/>
</dbReference>
<reference evidence="4" key="1">
    <citation type="journal article" date="2019" name="Int. J. Syst. Evol. Microbiol.">
        <title>The Global Catalogue of Microorganisms (GCM) 10K type strain sequencing project: providing services to taxonomists for standard genome sequencing and annotation.</title>
        <authorList>
            <consortium name="The Broad Institute Genomics Platform"/>
            <consortium name="The Broad Institute Genome Sequencing Center for Infectious Disease"/>
            <person name="Wu L."/>
            <person name="Ma J."/>
        </authorList>
    </citation>
    <scope>NUCLEOTIDE SEQUENCE [LARGE SCALE GENOMIC DNA]</scope>
    <source>
        <strain evidence="4">JCM 17933</strain>
    </source>
</reference>
<keyword evidence="2" id="KW-0812">Transmembrane</keyword>
<feature type="transmembrane region" description="Helical" evidence="2">
    <location>
        <begin position="111"/>
        <end position="130"/>
    </location>
</feature>
<protein>
    <recommendedName>
        <fullName evidence="5">Integral membrane protein</fullName>
    </recommendedName>
</protein>
<keyword evidence="4" id="KW-1185">Reference proteome</keyword>
<feature type="transmembrane region" description="Helical" evidence="2">
    <location>
        <begin position="269"/>
        <end position="289"/>
    </location>
</feature>
<evidence type="ECO:0000256" key="2">
    <source>
        <dbReference type="SAM" id="Phobius"/>
    </source>
</evidence>
<dbReference type="Proteomes" id="UP001500503">
    <property type="component" value="Unassembled WGS sequence"/>
</dbReference>
<feature type="transmembrane region" description="Helical" evidence="2">
    <location>
        <begin position="79"/>
        <end position="99"/>
    </location>
</feature>
<name>A0ABP8P6E9_9ACTN</name>
<keyword evidence="2" id="KW-0472">Membrane</keyword>
<keyword evidence="2" id="KW-1133">Transmembrane helix</keyword>
<organism evidence="3 4">
    <name type="scientific">Actinoallomurus oryzae</name>
    <dbReference type="NCBI Taxonomy" id="502180"/>
    <lineage>
        <taxon>Bacteria</taxon>
        <taxon>Bacillati</taxon>
        <taxon>Actinomycetota</taxon>
        <taxon>Actinomycetes</taxon>
        <taxon>Streptosporangiales</taxon>
        <taxon>Thermomonosporaceae</taxon>
        <taxon>Actinoallomurus</taxon>
    </lineage>
</organism>
<comment type="caution">
    <text evidence="3">The sequence shown here is derived from an EMBL/GenBank/DDBJ whole genome shotgun (WGS) entry which is preliminary data.</text>
</comment>
<proteinExistence type="predicted"/>
<feature type="transmembrane region" description="Helical" evidence="2">
    <location>
        <begin position="174"/>
        <end position="196"/>
    </location>
</feature>
<evidence type="ECO:0000256" key="1">
    <source>
        <dbReference type="SAM" id="MobiDB-lite"/>
    </source>
</evidence>
<evidence type="ECO:0000313" key="3">
    <source>
        <dbReference type="EMBL" id="GAA4481305.1"/>
    </source>
</evidence>
<gene>
    <name evidence="3" type="ORF">GCM10023191_000020</name>
</gene>
<feature type="transmembrane region" description="Helical" evidence="2">
    <location>
        <begin position="202"/>
        <end position="220"/>
    </location>
</feature>
<feature type="region of interest" description="Disordered" evidence="1">
    <location>
        <begin position="232"/>
        <end position="252"/>
    </location>
</feature>
<feature type="transmembrane region" description="Helical" evidence="2">
    <location>
        <begin position="295"/>
        <end position="319"/>
    </location>
</feature>
<feature type="transmembrane region" description="Helical" evidence="2">
    <location>
        <begin position="21"/>
        <end position="41"/>
    </location>
</feature>
<feature type="compositionally biased region" description="Low complexity" evidence="1">
    <location>
        <begin position="234"/>
        <end position="250"/>
    </location>
</feature>
<feature type="transmembrane region" description="Helical" evidence="2">
    <location>
        <begin position="150"/>
        <end position="167"/>
    </location>
</feature>
<accession>A0ABP8P6E9</accession>
<dbReference type="RefSeq" id="WP_345455495.1">
    <property type="nucleotide sequence ID" value="NZ_BAABHF010000001.1"/>
</dbReference>
<feature type="transmembrane region" description="Helical" evidence="2">
    <location>
        <begin position="352"/>
        <end position="370"/>
    </location>
</feature>
<feature type="transmembrane region" description="Helical" evidence="2">
    <location>
        <begin position="328"/>
        <end position="346"/>
    </location>
</feature>
<sequence length="409" mass="43030">MSTERVTRPAPTTASATAGQWLAGLLLIGVTAAAAVALTRVTGRLPHLLPGYAHWQRQAYARVPQFLRWWIGDTTEAEFFKTALGGLGMLAGGWVAHVAWRRGRRWAGFPVAYGTGLWPWLVGSALLGLLLSDVAWGWTLPASGEWQPTFVPFVSVPPAIVLIYGAGRTVATTGAVLGAALTTPVALLVVNCFCLPLHLPTVIGNVTGMWVGALIAFALCRHLPWMPPTLAARSTPAPDSPDGPAASRPDQGPGWVVRRVLADFTEAQFYGNELASIGLVGGTVLTFLLNPLTPVYGGGMLPALLTAQVIAATVGVLVYRRRWAEDGWYPTFVPVVSVAPATVLTYGSTVQAVVAGAVLGALAGPPLAAWISRRLPADFHPFIGNVVSMTVCTLVAIPLLGTLPGFTAI</sequence>
<feature type="transmembrane region" description="Helical" evidence="2">
    <location>
        <begin position="382"/>
        <end position="403"/>
    </location>
</feature>
<evidence type="ECO:0008006" key="5">
    <source>
        <dbReference type="Google" id="ProtNLM"/>
    </source>
</evidence>